<comment type="subcellular location">
    <subcellularLocation>
        <location evidence="1">Secreted</location>
        <location evidence="1">Cell wall</location>
    </subcellularLocation>
</comment>
<dbReference type="SMART" id="SM00409">
    <property type="entry name" value="IG"/>
    <property type="match status" value="1"/>
</dbReference>
<dbReference type="PROSITE" id="PS50835">
    <property type="entry name" value="IG_LIKE"/>
    <property type="match status" value="1"/>
</dbReference>
<comment type="caution">
    <text evidence="8">The sequence shown here is derived from an EMBL/GenBank/DDBJ whole genome shotgun (WGS) entry which is preliminary data.</text>
</comment>
<name>I2GGM2_9BACT</name>
<dbReference type="PANTHER" id="PTHR31018">
    <property type="entry name" value="SPORULATION-SPECIFIC PROTEIN-RELATED"/>
    <property type="match status" value="1"/>
</dbReference>
<feature type="domain" description="Ig-like" evidence="7">
    <location>
        <begin position="263"/>
        <end position="342"/>
    </location>
</feature>
<dbReference type="InterPro" id="IPR003599">
    <property type="entry name" value="Ig_sub"/>
</dbReference>
<evidence type="ECO:0000313" key="8">
    <source>
        <dbReference type="EMBL" id="CCH53047.1"/>
    </source>
</evidence>
<dbReference type="InterPro" id="IPR036179">
    <property type="entry name" value="Ig-like_dom_sf"/>
</dbReference>
<protein>
    <recommendedName>
        <fullName evidence="7">Ig-like domain-containing protein</fullName>
    </recommendedName>
</protein>
<accession>I2GGM2</accession>
<dbReference type="EMBL" id="CAIT01000006">
    <property type="protein sequence ID" value="CCH53047.1"/>
    <property type="molecule type" value="Genomic_DNA"/>
</dbReference>
<evidence type="ECO:0000256" key="3">
    <source>
        <dbReference type="ARBA" id="ARBA00022525"/>
    </source>
</evidence>
<dbReference type="AlphaFoldDB" id="I2GGM2"/>
<dbReference type="eggNOG" id="COG2755">
    <property type="taxonomic scope" value="Bacteria"/>
</dbReference>
<dbReference type="InterPro" id="IPR000494">
    <property type="entry name" value="Rcpt_L-dom"/>
</dbReference>
<feature type="signal peptide" evidence="6">
    <location>
        <begin position="1"/>
        <end position="21"/>
    </location>
</feature>
<dbReference type="Proteomes" id="UP000009309">
    <property type="component" value="Unassembled WGS sequence"/>
</dbReference>
<dbReference type="Gene3D" id="2.60.40.10">
    <property type="entry name" value="Immunoglobulins"/>
    <property type="match status" value="2"/>
</dbReference>
<reference evidence="8 9" key="1">
    <citation type="journal article" date="2012" name="J. Bacteriol.">
        <title>Genome Sequence of the Filamentous Bacterium Fibrisoma limi BUZ 3T.</title>
        <authorList>
            <person name="Filippini M."/>
            <person name="Qi W."/>
            <person name="Jaenicke S."/>
            <person name="Goesmann A."/>
            <person name="Smits T.H."/>
            <person name="Bagheri H.C."/>
        </authorList>
    </citation>
    <scope>NUCLEOTIDE SEQUENCE [LARGE SCALE GENOMIC DNA]</scope>
    <source>
        <strain evidence="9">BUZ 3T</strain>
    </source>
</reference>
<keyword evidence="3" id="KW-0964">Secreted</keyword>
<feature type="chain" id="PRO_5003659513" description="Ig-like domain-containing protein" evidence="6">
    <location>
        <begin position="22"/>
        <end position="692"/>
    </location>
</feature>
<keyword evidence="5" id="KW-0325">Glycoprotein</keyword>
<dbReference type="InterPro" id="IPR036941">
    <property type="entry name" value="Rcpt_L-dom_sf"/>
</dbReference>
<dbReference type="eggNOG" id="COG2374">
    <property type="taxonomic scope" value="Bacteria"/>
</dbReference>
<proteinExistence type="predicted"/>
<evidence type="ECO:0000256" key="1">
    <source>
        <dbReference type="ARBA" id="ARBA00004191"/>
    </source>
</evidence>
<dbReference type="Pfam" id="PF13927">
    <property type="entry name" value="Ig_3"/>
    <property type="match status" value="1"/>
</dbReference>
<dbReference type="InterPro" id="IPR051648">
    <property type="entry name" value="CWI-Assembly_Regulator"/>
</dbReference>
<evidence type="ECO:0000259" key="7">
    <source>
        <dbReference type="PROSITE" id="PS50835"/>
    </source>
</evidence>
<dbReference type="InterPro" id="IPR007110">
    <property type="entry name" value="Ig-like_dom"/>
</dbReference>
<dbReference type="PANTHER" id="PTHR31018:SF3">
    <property type="entry name" value="RECEPTOR PROTEIN-TYROSINE KINASE"/>
    <property type="match status" value="1"/>
</dbReference>
<dbReference type="SUPFAM" id="SSF52058">
    <property type="entry name" value="L domain-like"/>
    <property type="match status" value="3"/>
</dbReference>
<dbReference type="Pfam" id="PF01030">
    <property type="entry name" value="Recep_L_domain"/>
    <property type="match status" value="1"/>
</dbReference>
<gene>
    <name evidence="8" type="ORF">BN8_02109</name>
</gene>
<dbReference type="SUPFAM" id="SSF49299">
    <property type="entry name" value="PKD domain"/>
    <property type="match status" value="1"/>
</dbReference>
<sequence length="692" mass="72661">MTIPLLCLTLLTALLPLSGWAQCPTGKIILSTQADVDAFPPGCVNLPGALEIRGPFISNLNSLSGIQSVNGNLDIRLSPGLTSVDGFNNLTTITGSLTIDECVRIENLFALSKLTSIGGNLRISNCGSLLSLGGLNNLTNIPGNLTLFFNDDLETLGALNKVTQLTRVFIDNNPRLSNLEGLNNLTTVSQALVIHTNGSLTSLTALNKLTSIGHLAIFDNTRLSECAITAFCQYLAQPSGSVEINNNAPGCSSIADVQADCNPLTITTQPPSSSTVCPGATVTVGVATSGNVRTYQWYRNGQVIAGQTSSTLSLANVQPWDTGAYVVVASNSVSTLTSTTFNLMVNPNPSVSISPSATAICQGQTARFTASGADTYQWQGPDNFTSSTNPVTVTLPGTYTVTGTNDQGCSASASTTLIVNPIPNPPTVKTPSGQPGQLYPAGQSTLTVPQYSGTVTLLIEGCPGAISWTGPDGTTGLGTTITVPTIQTGTLVYQATCQVSSCVSEPAFATIIVQAQPLKLLVESYDCASRQLTLRSTGGNGQPVEYHINSVTNGWESMSNRFVLESKHLGRALKLRARQRNTSGGWNETDLSFTPKACGARQGVVEAVDELQVVVLGNPVVGESVEVDVRGAQGQPLNLQVVDQRGRLVDGLIRPVAQAVEVVRLRVGEAAGLYLLQVATPTQRQTLKIQKQ</sequence>
<evidence type="ECO:0000256" key="6">
    <source>
        <dbReference type="SAM" id="SignalP"/>
    </source>
</evidence>
<dbReference type="InterPro" id="IPR022409">
    <property type="entry name" value="PKD/Chitinase_dom"/>
</dbReference>
<dbReference type="SMART" id="SM00089">
    <property type="entry name" value="PKD"/>
    <property type="match status" value="1"/>
</dbReference>
<dbReference type="eggNOG" id="COG4886">
    <property type="taxonomic scope" value="Bacteria"/>
</dbReference>
<dbReference type="GO" id="GO:0030313">
    <property type="term" value="C:cell envelope"/>
    <property type="evidence" value="ECO:0007669"/>
    <property type="project" value="UniProtKB-SubCell"/>
</dbReference>
<dbReference type="STRING" id="1185876.BN8_02109"/>
<dbReference type="CDD" id="cd00146">
    <property type="entry name" value="PKD"/>
    <property type="match status" value="1"/>
</dbReference>
<keyword evidence="9" id="KW-1185">Reference proteome</keyword>
<evidence type="ECO:0000313" key="9">
    <source>
        <dbReference type="Proteomes" id="UP000009309"/>
    </source>
</evidence>
<evidence type="ECO:0000256" key="2">
    <source>
        <dbReference type="ARBA" id="ARBA00022512"/>
    </source>
</evidence>
<dbReference type="InterPro" id="IPR013783">
    <property type="entry name" value="Ig-like_fold"/>
</dbReference>
<dbReference type="InterPro" id="IPR035986">
    <property type="entry name" value="PKD_dom_sf"/>
</dbReference>
<evidence type="ECO:0000256" key="5">
    <source>
        <dbReference type="ARBA" id="ARBA00023180"/>
    </source>
</evidence>
<dbReference type="SUPFAM" id="SSF48726">
    <property type="entry name" value="Immunoglobulin"/>
    <property type="match status" value="1"/>
</dbReference>
<dbReference type="Gene3D" id="3.80.20.20">
    <property type="entry name" value="Receptor L-domain"/>
    <property type="match status" value="2"/>
</dbReference>
<evidence type="ECO:0000256" key="4">
    <source>
        <dbReference type="ARBA" id="ARBA00022729"/>
    </source>
</evidence>
<keyword evidence="2" id="KW-0134">Cell wall</keyword>
<keyword evidence="4 6" id="KW-0732">Signal</keyword>
<organism evidence="8 9">
    <name type="scientific">Fibrisoma limi BUZ 3</name>
    <dbReference type="NCBI Taxonomy" id="1185876"/>
    <lineage>
        <taxon>Bacteria</taxon>
        <taxon>Pseudomonadati</taxon>
        <taxon>Bacteroidota</taxon>
        <taxon>Cytophagia</taxon>
        <taxon>Cytophagales</taxon>
        <taxon>Spirosomataceae</taxon>
        <taxon>Fibrisoma</taxon>
    </lineage>
</organism>